<accession>A0A1S8TEC7</accession>
<feature type="domain" description="FIST C-domain" evidence="2">
    <location>
        <begin position="219"/>
        <end position="358"/>
    </location>
</feature>
<dbReference type="RefSeq" id="WP_077848084.1">
    <property type="nucleotide sequence ID" value="NZ_LZZM01000179.1"/>
</dbReference>
<dbReference type="SMART" id="SM01204">
    <property type="entry name" value="FIST_C"/>
    <property type="match status" value="1"/>
</dbReference>
<dbReference type="OrthoDB" id="9807794at2"/>
<comment type="caution">
    <text evidence="3">The sequence shown here is derived from an EMBL/GenBank/DDBJ whole genome shotgun (WGS) entry which is preliminary data.</text>
</comment>
<dbReference type="STRING" id="29367.CLPUN_30110"/>
<dbReference type="InterPro" id="IPR013702">
    <property type="entry name" value="FIST_domain_N"/>
</dbReference>
<gene>
    <name evidence="3" type="ORF">CLPUN_30110</name>
</gene>
<evidence type="ECO:0000313" key="4">
    <source>
        <dbReference type="Proteomes" id="UP000190890"/>
    </source>
</evidence>
<feature type="domain" description="FIST" evidence="1">
    <location>
        <begin position="25"/>
        <end position="218"/>
    </location>
</feature>
<organism evidence="3 4">
    <name type="scientific">Clostridium puniceum</name>
    <dbReference type="NCBI Taxonomy" id="29367"/>
    <lineage>
        <taxon>Bacteria</taxon>
        <taxon>Bacillati</taxon>
        <taxon>Bacillota</taxon>
        <taxon>Clostridia</taxon>
        <taxon>Eubacteriales</taxon>
        <taxon>Clostridiaceae</taxon>
        <taxon>Clostridium</taxon>
    </lineage>
</organism>
<evidence type="ECO:0000259" key="2">
    <source>
        <dbReference type="SMART" id="SM01204"/>
    </source>
</evidence>
<proteinExistence type="predicted"/>
<protein>
    <submittedName>
        <fullName evidence="3">FIST N domain protein</fullName>
    </submittedName>
</protein>
<dbReference type="SMART" id="SM00897">
    <property type="entry name" value="FIST"/>
    <property type="match status" value="1"/>
</dbReference>
<dbReference type="EMBL" id="LZZM01000179">
    <property type="protein sequence ID" value="OOM75974.1"/>
    <property type="molecule type" value="Genomic_DNA"/>
</dbReference>
<reference evidence="3 4" key="1">
    <citation type="submission" date="2016-05" db="EMBL/GenBank/DDBJ databases">
        <title>Microbial solvent formation.</title>
        <authorList>
            <person name="Poehlein A."/>
            <person name="Montoya Solano J.D."/>
            <person name="Flitsch S."/>
            <person name="Krabben P."/>
            <person name="Duerre P."/>
            <person name="Daniel R."/>
        </authorList>
    </citation>
    <scope>NUCLEOTIDE SEQUENCE [LARGE SCALE GENOMIC DNA]</scope>
    <source>
        <strain evidence="3 4">DSM 2619</strain>
    </source>
</reference>
<dbReference type="InterPro" id="IPR019494">
    <property type="entry name" value="FIST_C"/>
</dbReference>
<dbReference type="PANTHER" id="PTHR40252">
    <property type="entry name" value="BLR0328 PROTEIN"/>
    <property type="match status" value="1"/>
</dbReference>
<dbReference type="PANTHER" id="PTHR40252:SF2">
    <property type="entry name" value="BLR0328 PROTEIN"/>
    <property type="match status" value="1"/>
</dbReference>
<evidence type="ECO:0000313" key="3">
    <source>
        <dbReference type="EMBL" id="OOM75974.1"/>
    </source>
</evidence>
<dbReference type="Pfam" id="PF10442">
    <property type="entry name" value="FIST_C"/>
    <property type="match status" value="1"/>
</dbReference>
<dbReference type="AlphaFoldDB" id="A0A1S8TEC7"/>
<keyword evidence="4" id="KW-1185">Reference proteome</keyword>
<name>A0A1S8TEC7_9CLOT</name>
<evidence type="ECO:0000259" key="1">
    <source>
        <dbReference type="SMART" id="SM00897"/>
    </source>
</evidence>
<sequence>MVTEQFVFHNLEEVESINELSKVVKANLILMFGSKEFICNKGIFNTIKNKYPYAHIIGCTTAGEIYKDQVNDDTLTVTAIHFEKSEIKFFCSEIEDIGKDYEKGLKIAQSISIENLAHVFLITEGENINGSKIVEGVVKGLPKHVKITGGLAGNGNTFKETFVIANDYAKQNQIVAVAFYGDKIRIGYGSVGGWDTFGIERFVTKSKENIVYELDGHPILDLYNDYLGEYAKDLPASGLLFPLNVRSADNVYNYVRAVAGVDKKNKSLRFFGEVPQGYYARLMHANSNNLIHGSMKAAENSVKSINSKNGKLAILISCVARKVVLNQMIDEEIESVRNIFGNDVIFTGFYSYGEIAPSSKDRITEFHNQTMTITLIGED</sequence>
<dbReference type="Proteomes" id="UP000190890">
    <property type="component" value="Unassembled WGS sequence"/>
</dbReference>
<dbReference type="Pfam" id="PF08495">
    <property type="entry name" value="FIST"/>
    <property type="match status" value="1"/>
</dbReference>